<accession>A0A9P3BQA6</accession>
<name>A0A9P3BQA6_9EURO</name>
<dbReference type="SUPFAM" id="SSF54593">
    <property type="entry name" value="Glyoxalase/Bleomycin resistance protein/Dihydroxybiphenyl dioxygenase"/>
    <property type="match status" value="1"/>
</dbReference>
<dbReference type="Proteomes" id="UP001043456">
    <property type="component" value="Unassembled WGS sequence"/>
</dbReference>
<dbReference type="RefSeq" id="XP_043162537.1">
    <property type="nucleotide sequence ID" value="XM_043306602.1"/>
</dbReference>
<keyword evidence="2" id="KW-1185">Reference proteome</keyword>
<dbReference type="Gene3D" id="3.10.180.10">
    <property type="entry name" value="2,3-Dihydroxybiphenyl 1,2-Dioxygenase, domain 1"/>
    <property type="match status" value="1"/>
</dbReference>
<dbReference type="InterPro" id="IPR029068">
    <property type="entry name" value="Glyas_Bleomycin-R_OHBP_Dase"/>
</dbReference>
<reference evidence="1 2" key="1">
    <citation type="submission" date="2018-10" db="EMBL/GenBank/DDBJ databases">
        <title>Pan-genome distribution and transcriptional activeness of fungal secondary metabolism genes in Aspergillus section Fumigati.</title>
        <authorList>
            <person name="Takahashi H."/>
            <person name="Umemura M."/>
            <person name="Ninomiya A."/>
            <person name="Kusuya Y."/>
            <person name="Urayama S."/>
            <person name="Shimizu M."/>
            <person name="Watanabe A."/>
            <person name="Kamei K."/>
            <person name="Yaguchi T."/>
            <person name="Hagiwara D."/>
        </authorList>
    </citation>
    <scope>NUCLEOTIDE SEQUENCE [LARGE SCALE GENOMIC DNA]</scope>
    <source>
        <strain evidence="1 2">IFM 55266</strain>
    </source>
</reference>
<sequence length="72" mass="8081">MSQDGPRIEQPVAHGATVYYIVESLETMEKRVNELGGNVIQAKTTESSYGSLMKFCDPEGNKFGCYEVRRYA</sequence>
<protein>
    <recommendedName>
        <fullName evidence="3">VOC domain-containing protein</fullName>
    </recommendedName>
</protein>
<dbReference type="AlphaFoldDB" id="A0A9P3BQA6"/>
<dbReference type="GeneID" id="67009374"/>
<organism evidence="1 2">
    <name type="scientific">Aspergillus pseudoviridinutans</name>
    <dbReference type="NCBI Taxonomy" id="1517512"/>
    <lineage>
        <taxon>Eukaryota</taxon>
        <taxon>Fungi</taxon>
        <taxon>Dikarya</taxon>
        <taxon>Ascomycota</taxon>
        <taxon>Pezizomycotina</taxon>
        <taxon>Eurotiomycetes</taxon>
        <taxon>Eurotiomycetidae</taxon>
        <taxon>Eurotiales</taxon>
        <taxon>Aspergillaceae</taxon>
        <taxon>Aspergillus</taxon>
        <taxon>Aspergillus subgen. Fumigati</taxon>
    </lineage>
</organism>
<comment type="caution">
    <text evidence="1">The sequence shown here is derived from an EMBL/GenBank/DDBJ whole genome shotgun (WGS) entry which is preliminary data.</text>
</comment>
<evidence type="ECO:0000313" key="1">
    <source>
        <dbReference type="EMBL" id="GIJ91791.1"/>
    </source>
</evidence>
<dbReference type="OrthoDB" id="447346at2759"/>
<proteinExistence type="predicted"/>
<evidence type="ECO:0008006" key="3">
    <source>
        <dbReference type="Google" id="ProtNLM"/>
    </source>
</evidence>
<evidence type="ECO:0000313" key="2">
    <source>
        <dbReference type="Proteomes" id="UP001043456"/>
    </source>
</evidence>
<gene>
    <name evidence="1" type="ORF">Asppvi_010764</name>
</gene>
<dbReference type="EMBL" id="BHVY01000008">
    <property type="protein sequence ID" value="GIJ91791.1"/>
    <property type="molecule type" value="Genomic_DNA"/>
</dbReference>